<dbReference type="PANTHER" id="PTHR43390">
    <property type="entry name" value="SIGNAL PEPTIDASE I"/>
    <property type="match status" value="1"/>
</dbReference>
<proteinExistence type="inferred from homology"/>
<keyword evidence="4 6" id="KW-0378">Hydrolase</keyword>
<evidence type="ECO:0000256" key="2">
    <source>
        <dbReference type="ARBA" id="ARBA00009370"/>
    </source>
</evidence>
<dbReference type="EC" id="3.4.21.89" evidence="3 6"/>
<dbReference type="PROSITE" id="PS00761">
    <property type="entry name" value="SPASE_I_3"/>
    <property type="match status" value="1"/>
</dbReference>
<dbReference type="GO" id="GO:0004252">
    <property type="term" value="F:serine-type endopeptidase activity"/>
    <property type="evidence" value="ECO:0007669"/>
    <property type="project" value="InterPro"/>
</dbReference>
<dbReference type="InterPro" id="IPR019758">
    <property type="entry name" value="Pept_S26A_signal_pept_1_CS"/>
</dbReference>
<dbReference type="Pfam" id="PF10502">
    <property type="entry name" value="Peptidase_S26"/>
    <property type="match status" value="1"/>
</dbReference>
<evidence type="ECO:0000313" key="9">
    <source>
        <dbReference type="Proteomes" id="UP000748308"/>
    </source>
</evidence>
<organism evidence="8 9">
    <name type="scientific">Eiseniibacteriota bacterium</name>
    <dbReference type="NCBI Taxonomy" id="2212470"/>
    <lineage>
        <taxon>Bacteria</taxon>
        <taxon>Candidatus Eiseniibacteriota</taxon>
    </lineage>
</organism>
<sequence length="223" mass="25062">MTSSGNAAAKASLLRIPRTRAEWAAEGREWLKSILIVLAIFLPIVTFVVQGFRIPSSSMEDTLLVGDFLFADKFTYGARIPLTETARLPGLRDPRPGDIVIFKSPKTGENLIKRVVAVAGQQVELRRKTLLIDDRPVRESYTKHIRRQYLPAVDDFGPLVVPPEHVFCLGDNRDASHDSRFYGPVATRLVIAKADILYFSFDTQKFLPRVKRIGKILAGRPEF</sequence>
<keyword evidence="6" id="KW-0812">Transmembrane</keyword>
<evidence type="ECO:0000256" key="6">
    <source>
        <dbReference type="RuleBase" id="RU362042"/>
    </source>
</evidence>
<dbReference type="NCBIfam" id="TIGR02227">
    <property type="entry name" value="sigpep_I_bact"/>
    <property type="match status" value="1"/>
</dbReference>
<evidence type="ECO:0000313" key="8">
    <source>
        <dbReference type="EMBL" id="MBM3317073.1"/>
    </source>
</evidence>
<evidence type="ECO:0000259" key="7">
    <source>
        <dbReference type="Pfam" id="PF10502"/>
    </source>
</evidence>
<keyword evidence="6" id="KW-1133">Transmembrane helix</keyword>
<gene>
    <name evidence="8" type="primary">lepB</name>
    <name evidence="8" type="ORF">FJY75_04390</name>
</gene>
<dbReference type="Gene3D" id="2.10.109.10">
    <property type="entry name" value="Umud Fragment, subunit A"/>
    <property type="match status" value="1"/>
</dbReference>
<accession>A0A938BNC4</accession>
<dbReference type="InterPro" id="IPR019533">
    <property type="entry name" value="Peptidase_S26"/>
</dbReference>
<evidence type="ECO:0000256" key="3">
    <source>
        <dbReference type="ARBA" id="ARBA00013208"/>
    </source>
</evidence>
<keyword evidence="6" id="KW-0472">Membrane</keyword>
<dbReference type="PANTHER" id="PTHR43390:SF1">
    <property type="entry name" value="CHLOROPLAST PROCESSING PEPTIDASE"/>
    <property type="match status" value="1"/>
</dbReference>
<name>A0A938BNC4_UNCEI</name>
<dbReference type="GO" id="GO:0009003">
    <property type="term" value="F:signal peptidase activity"/>
    <property type="evidence" value="ECO:0007669"/>
    <property type="project" value="UniProtKB-EC"/>
</dbReference>
<dbReference type="Proteomes" id="UP000748308">
    <property type="component" value="Unassembled WGS sequence"/>
</dbReference>
<dbReference type="PRINTS" id="PR00727">
    <property type="entry name" value="LEADERPTASE"/>
</dbReference>
<protein>
    <recommendedName>
        <fullName evidence="3 6">Signal peptidase I</fullName>
        <ecNumber evidence="3 6">3.4.21.89</ecNumber>
    </recommendedName>
</protein>
<evidence type="ECO:0000256" key="4">
    <source>
        <dbReference type="ARBA" id="ARBA00022801"/>
    </source>
</evidence>
<feature type="transmembrane region" description="Helical" evidence="6">
    <location>
        <begin position="30"/>
        <end position="49"/>
    </location>
</feature>
<feature type="active site" evidence="5">
    <location>
        <position position="58"/>
    </location>
</feature>
<keyword evidence="6" id="KW-0645">Protease</keyword>
<evidence type="ECO:0000256" key="1">
    <source>
        <dbReference type="ARBA" id="ARBA00000677"/>
    </source>
</evidence>
<feature type="active site" evidence="5">
    <location>
        <position position="113"/>
    </location>
</feature>
<dbReference type="GO" id="GO:0006465">
    <property type="term" value="P:signal peptide processing"/>
    <property type="evidence" value="ECO:0007669"/>
    <property type="project" value="InterPro"/>
</dbReference>
<comment type="similarity">
    <text evidence="2 6">Belongs to the peptidase S26 family.</text>
</comment>
<evidence type="ECO:0000256" key="5">
    <source>
        <dbReference type="PIRSR" id="PIRSR600223-1"/>
    </source>
</evidence>
<dbReference type="InterPro" id="IPR000223">
    <property type="entry name" value="Pept_S26A_signal_pept_1"/>
</dbReference>
<comment type="caution">
    <text evidence="8">The sequence shown here is derived from an EMBL/GenBank/DDBJ whole genome shotgun (WGS) entry which is preliminary data.</text>
</comment>
<comment type="catalytic activity">
    <reaction evidence="1 6">
        <text>Cleavage of hydrophobic, N-terminal signal or leader sequences from secreted and periplasmic proteins.</text>
        <dbReference type="EC" id="3.4.21.89"/>
    </reaction>
</comment>
<dbReference type="EMBL" id="VGIY01000072">
    <property type="protein sequence ID" value="MBM3317073.1"/>
    <property type="molecule type" value="Genomic_DNA"/>
</dbReference>
<dbReference type="SUPFAM" id="SSF51306">
    <property type="entry name" value="LexA/Signal peptidase"/>
    <property type="match status" value="1"/>
</dbReference>
<comment type="subcellular location">
    <subcellularLocation>
        <location evidence="6">Membrane</location>
        <topology evidence="6">Single-pass type II membrane protein</topology>
    </subcellularLocation>
</comment>
<dbReference type="InterPro" id="IPR036286">
    <property type="entry name" value="LexA/Signal_pep-like_sf"/>
</dbReference>
<dbReference type="GO" id="GO:0016020">
    <property type="term" value="C:membrane"/>
    <property type="evidence" value="ECO:0007669"/>
    <property type="project" value="UniProtKB-SubCell"/>
</dbReference>
<dbReference type="AlphaFoldDB" id="A0A938BNC4"/>
<reference evidence="8" key="1">
    <citation type="submission" date="2019-03" db="EMBL/GenBank/DDBJ databases">
        <title>Lake Tanganyika Metagenome-Assembled Genomes (MAGs).</title>
        <authorList>
            <person name="Tran P."/>
        </authorList>
    </citation>
    <scope>NUCLEOTIDE SEQUENCE</scope>
    <source>
        <strain evidence="8">M_DeepCast_400m_m2_100</strain>
    </source>
</reference>
<dbReference type="CDD" id="cd06530">
    <property type="entry name" value="S26_SPase_I"/>
    <property type="match status" value="1"/>
</dbReference>
<feature type="domain" description="Peptidase S26" evidence="7">
    <location>
        <begin position="28"/>
        <end position="198"/>
    </location>
</feature>